<name>A0ABR3M9L4_9TELE</name>
<comment type="caution">
    <text evidence="2">The sequence shown here is derived from an EMBL/GenBank/DDBJ whole genome shotgun (WGS) entry which is preliminary data.</text>
</comment>
<sequence length="71" mass="8176">MRGTSLQLVEVNQNTPIQWYNNRQKKQELSVLLQGIQLPQPLSEAQEPLQAAKGKRTEPEQPAEQHQYKLP</sequence>
<evidence type="ECO:0000313" key="2">
    <source>
        <dbReference type="EMBL" id="KAL1260403.1"/>
    </source>
</evidence>
<keyword evidence="3" id="KW-1185">Reference proteome</keyword>
<evidence type="ECO:0000256" key="1">
    <source>
        <dbReference type="SAM" id="MobiDB-lite"/>
    </source>
</evidence>
<feature type="region of interest" description="Disordered" evidence="1">
    <location>
        <begin position="43"/>
        <end position="71"/>
    </location>
</feature>
<reference evidence="2 3" key="1">
    <citation type="submission" date="2023-09" db="EMBL/GenBank/DDBJ databases">
        <authorList>
            <person name="Wang M."/>
        </authorList>
    </citation>
    <scope>NUCLEOTIDE SEQUENCE [LARGE SCALE GENOMIC DNA]</scope>
    <source>
        <strain evidence="2">GT-2023</strain>
        <tissue evidence="2">Liver</tissue>
    </source>
</reference>
<proteinExistence type="predicted"/>
<evidence type="ECO:0000313" key="3">
    <source>
        <dbReference type="Proteomes" id="UP001558613"/>
    </source>
</evidence>
<gene>
    <name evidence="2" type="ORF">QQF64_008230</name>
</gene>
<accession>A0ABR3M9L4</accession>
<dbReference type="Proteomes" id="UP001558613">
    <property type="component" value="Unassembled WGS sequence"/>
</dbReference>
<organism evidence="2 3">
    <name type="scientific">Cirrhinus molitorella</name>
    <name type="common">mud carp</name>
    <dbReference type="NCBI Taxonomy" id="172907"/>
    <lineage>
        <taxon>Eukaryota</taxon>
        <taxon>Metazoa</taxon>
        <taxon>Chordata</taxon>
        <taxon>Craniata</taxon>
        <taxon>Vertebrata</taxon>
        <taxon>Euteleostomi</taxon>
        <taxon>Actinopterygii</taxon>
        <taxon>Neopterygii</taxon>
        <taxon>Teleostei</taxon>
        <taxon>Ostariophysi</taxon>
        <taxon>Cypriniformes</taxon>
        <taxon>Cyprinidae</taxon>
        <taxon>Labeoninae</taxon>
        <taxon>Labeonini</taxon>
        <taxon>Cirrhinus</taxon>
    </lineage>
</organism>
<dbReference type="EMBL" id="JAYMGO010000015">
    <property type="protein sequence ID" value="KAL1260403.1"/>
    <property type="molecule type" value="Genomic_DNA"/>
</dbReference>
<protein>
    <submittedName>
        <fullName evidence="2">Uncharacterized protein</fullName>
    </submittedName>
</protein>